<gene>
    <name evidence="4" type="ORF">L0664_11860</name>
</gene>
<dbReference type="InterPro" id="IPR036291">
    <property type="entry name" value="NAD(P)-bd_dom_sf"/>
</dbReference>
<evidence type="ECO:0000256" key="1">
    <source>
        <dbReference type="ARBA" id="ARBA00006484"/>
    </source>
</evidence>
<dbReference type="PRINTS" id="PR00080">
    <property type="entry name" value="SDRFAMILY"/>
</dbReference>
<keyword evidence="5" id="KW-1185">Reference proteome</keyword>
<dbReference type="SUPFAM" id="SSF51735">
    <property type="entry name" value="NAD(P)-binding Rossmann-fold domains"/>
    <property type="match status" value="1"/>
</dbReference>
<evidence type="ECO:0000313" key="4">
    <source>
        <dbReference type="EMBL" id="MCF2871764.1"/>
    </source>
</evidence>
<proteinExistence type="inferred from homology"/>
<accession>A0ABS9CY56</accession>
<comment type="caution">
    <text evidence="4">The sequence shown here is derived from an EMBL/GenBank/DDBJ whole genome shotgun (WGS) entry which is preliminary data.</text>
</comment>
<dbReference type="EMBL" id="JAKGAQ010000002">
    <property type="protein sequence ID" value="MCF2871764.1"/>
    <property type="molecule type" value="Genomic_DNA"/>
</dbReference>
<reference evidence="4 5" key="1">
    <citation type="submission" date="2022-01" db="EMBL/GenBank/DDBJ databases">
        <title>Octadecabacter sp. nov., isolated from a marine alga.</title>
        <authorList>
            <person name="Jin M.S."/>
            <person name="Kim H.M."/>
            <person name="Han D.M."/>
            <person name="Jung J.J."/>
            <person name="Jeon C.O."/>
        </authorList>
    </citation>
    <scope>NUCLEOTIDE SEQUENCE [LARGE SCALE GENOMIC DNA]</scope>
    <source>
        <strain evidence="4 5">G9-8</strain>
    </source>
</reference>
<dbReference type="RefSeq" id="WP_235226061.1">
    <property type="nucleotide sequence ID" value="NZ_JAKGAQ010000002.1"/>
</dbReference>
<organism evidence="4 5">
    <name type="scientific">Octadecabacter dasysiphoniae</name>
    <dbReference type="NCBI Taxonomy" id="2909341"/>
    <lineage>
        <taxon>Bacteria</taxon>
        <taxon>Pseudomonadati</taxon>
        <taxon>Pseudomonadota</taxon>
        <taxon>Alphaproteobacteria</taxon>
        <taxon>Rhodobacterales</taxon>
        <taxon>Roseobacteraceae</taxon>
        <taxon>Octadecabacter</taxon>
    </lineage>
</organism>
<evidence type="ECO:0000256" key="3">
    <source>
        <dbReference type="RuleBase" id="RU000363"/>
    </source>
</evidence>
<keyword evidence="2" id="KW-0560">Oxidoreductase</keyword>
<protein>
    <submittedName>
        <fullName evidence="4">SDR family NAD(P)-dependent oxidoreductase</fullName>
    </submittedName>
</protein>
<dbReference type="PRINTS" id="PR00081">
    <property type="entry name" value="GDHRDH"/>
</dbReference>
<dbReference type="PIRSF" id="PIRSF000126">
    <property type="entry name" value="11-beta-HSD1"/>
    <property type="match status" value="1"/>
</dbReference>
<dbReference type="InterPro" id="IPR002347">
    <property type="entry name" value="SDR_fam"/>
</dbReference>
<comment type="similarity">
    <text evidence="1 3">Belongs to the short-chain dehydrogenases/reductases (SDR) family.</text>
</comment>
<evidence type="ECO:0000256" key="2">
    <source>
        <dbReference type="ARBA" id="ARBA00023002"/>
    </source>
</evidence>
<dbReference type="Gene3D" id="3.40.50.720">
    <property type="entry name" value="NAD(P)-binding Rossmann-like Domain"/>
    <property type="match status" value="1"/>
</dbReference>
<dbReference type="PANTHER" id="PTHR42901:SF1">
    <property type="entry name" value="ALCOHOL DEHYDROGENASE"/>
    <property type="match status" value="1"/>
</dbReference>
<dbReference type="Pfam" id="PF00106">
    <property type="entry name" value="adh_short"/>
    <property type="match status" value="1"/>
</dbReference>
<sequence length="257" mass="27123">MPNTALITGASAGIGAEFARYHASQKGDLILVARRLDKLDALKAELEAAHEITVHTIAQDLGVDGGADALVAAVDALGLDVDILINNAGFGGHGRHIDRDLGDEQAMIDLNVKALVTLSHAFGGRMAAKGGGKILQVGSTAGMMPGPLQAVYFATKAFVQSFSQALDHELRDHGVTSTVLAPGYVETDFAERADLGGTDLVKSGKTPQSVAKHGYDAMVAGKLVTVNETQLGILTQWIIPFLPRRMVLNMIEKMQSK</sequence>
<dbReference type="Proteomes" id="UP001200557">
    <property type="component" value="Unassembled WGS sequence"/>
</dbReference>
<name>A0ABS9CY56_9RHOB</name>
<evidence type="ECO:0000313" key="5">
    <source>
        <dbReference type="Proteomes" id="UP001200557"/>
    </source>
</evidence>
<dbReference type="PANTHER" id="PTHR42901">
    <property type="entry name" value="ALCOHOL DEHYDROGENASE"/>
    <property type="match status" value="1"/>
</dbReference>